<keyword evidence="2 5" id="KW-0808">Transferase</keyword>
<dbReference type="SUPFAM" id="SSF53335">
    <property type="entry name" value="S-adenosyl-L-methionine-dependent methyltransferases"/>
    <property type="match status" value="1"/>
</dbReference>
<dbReference type="GO" id="GO:0102208">
    <property type="term" value="F:2-polyprenyl-6-hydroxyphenol methylase activity"/>
    <property type="evidence" value="ECO:0007669"/>
    <property type="project" value="UniProtKB-EC"/>
</dbReference>
<name>A0A644YQL6_9ZZZZ</name>
<dbReference type="PANTHER" id="PTHR43464">
    <property type="entry name" value="METHYLTRANSFERASE"/>
    <property type="match status" value="1"/>
</dbReference>
<evidence type="ECO:0000313" key="5">
    <source>
        <dbReference type="EMBL" id="MPM30796.1"/>
    </source>
</evidence>
<dbReference type="GO" id="GO:0032259">
    <property type="term" value="P:methylation"/>
    <property type="evidence" value="ECO:0007669"/>
    <property type="project" value="UniProtKB-KW"/>
</dbReference>
<dbReference type="InterPro" id="IPR041698">
    <property type="entry name" value="Methyltransf_25"/>
</dbReference>
<dbReference type="InterPro" id="IPR029063">
    <property type="entry name" value="SAM-dependent_MTases_sf"/>
</dbReference>
<dbReference type="EC" id="2.1.1.222" evidence="5"/>
<organism evidence="5">
    <name type="scientific">bioreactor metagenome</name>
    <dbReference type="NCBI Taxonomy" id="1076179"/>
    <lineage>
        <taxon>unclassified sequences</taxon>
        <taxon>metagenomes</taxon>
        <taxon>ecological metagenomes</taxon>
    </lineage>
</organism>
<sequence length="271" mass="30735">MEDANSTVKAYYDANTEAEWLRLEEHPFEFILTAHMMERYIRPGERILDIGGGPGRYSLHFAKKGCEVTLVDLSGGNVAFAREKAREEGVSLEAYEQNCLALDELNLGLFDHVFLMGPLYHLRQRADQVRAVEQALSHLKPGGKLYITFIMAFAGILFDLKNGGNIVHDSASPDSSALIDCIAKGEDYLGRAFTSTCFFHARNILPFMEQFPLKRLHFFGQEGILAPNEKELLLREQEEIDCWLEIAKKYLEVPELLCLSEHAMYIGEKIE</sequence>
<dbReference type="Gene3D" id="3.40.50.150">
    <property type="entry name" value="Vaccinia Virus protein VP39"/>
    <property type="match status" value="1"/>
</dbReference>
<evidence type="ECO:0000259" key="4">
    <source>
        <dbReference type="Pfam" id="PF13649"/>
    </source>
</evidence>
<evidence type="ECO:0000256" key="1">
    <source>
        <dbReference type="ARBA" id="ARBA00022603"/>
    </source>
</evidence>
<evidence type="ECO:0000256" key="3">
    <source>
        <dbReference type="ARBA" id="ARBA00022691"/>
    </source>
</evidence>
<keyword evidence="3" id="KW-0949">S-adenosyl-L-methionine</keyword>
<dbReference type="CDD" id="cd02440">
    <property type="entry name" value="AdoMet_MTases"/>
    <property type="match status" value="1"/>
</dbReference>
<dbReference type="PANTHER" id="PTHR43464:SF19">
    <property type="entry name" value="UBIQUINONE BIOSYNTHESIS O-METHYLTRANSFERASE, MITOCHONDRIAL"/>
    <property type="match status" value="1"/>
</dbReference>
<comment type="caution">
    <text evidence="5">The sequence shown here is derived from an EMBL/GenBank/DDBJ whole genome shotgun (WGS) entry which is preliminary data.</text>
</comment>
<keyword evidence="1 5" id="KW-0489">Methyltransferase</keyword>
<protein>
    <submittedName>
        <fullName evidence="5">Ubiquinone biosynthesis O-methyltransferase</fullName>
        <ecNumber evidence="5">2.1.1.222</ecNumber>
    </submittedName>
</protein>
<feature type="domain" description="Methyltransferase" evidence="4">
    <location>
        <begin position="47"/>
        <end position="143"/>
    </location>
</feature>
<dbReference type="Pfam" id="PF13649">
    <property type="entry name" value="Methyltransf_25"/>
    <property type="match status" value="1"/>
</dbReference>
<evidence type="ECO:0000256" key="2">
    <source>
        <dbReference type="ARBA" id="ARBA00022679"/>
    </source>
</evidence>
<accession>A0A644YQL6</accession>
<dbReference type="AlphaFoldDB" id="A0A644YQL6"/>
<reference evidence="5" key="1">
    <citation type="submission" date="2019-08" db="EMBL/GenBank/DDBJ databases">
        <authorList>
            <person name="Kucharzyk K."/>
            <person name="Murdoch R.W."/>
            <person name="Higgins S."/>
            <person name="Loffler F."/>
        </authorList>
    </citation>
    <scope>NUCLEOTIDE SEQUENCE</scope>
</reference>
<dbReference type="EMBL" id="VSSQ01005892">
    <property type="protein sequence ID" value="MPM30796.1"/>
    <property type="molecule type" value="Genomic_DNA"/>
</dbReference>
<proteinExistence type="predicted"/>
<gene>
    <name evidence="5" type="primary">ubiG_28</name>
    <name evidence="5" type="ORF">SDC9_77346</name>
</gene>
<keyword evidence="5" id="KW-0830">Ubiquinone</keyword>